<keyword evidence="1" id="KW-0472">Membrane</keyword>
<sequence>MSGFLEPLIVLLSPLLCLVIFGVVAYFLCGRRSEDENFMGFVLIALVAGIILVWICLWLGGAR</sequence>
<feature type="transmembrane region" description="Helical" evidence="1">
    <location>
        <begin position="6"/>
        <end position="29"/>
    </location>
</feature>
<evidence type="ECO:0000256" key="1">
    <source>
        <dbReference type="SAM" id="Phobius"/>
    </source>
</evidence>
<organism evidence="2 3">
    <name type="scientific">Bifidobacterium subtile</name>
    <dbReference type="NCBI Taxonomy" id="77635"/>
    <lineage>
        <taxon>Bacteria</taxon>
        <taxon>Bacillati</taxon>
        <taxon>Actinomycetota</taxon>
        <taxon>Actinomycetes</taxon>
        <taxon>Bifidobacteriales</taxon>
        <taxon>Bifidobacteriaceae</taxon>
        <taxon>Bifidobacterium</taxon>
    </lineage>
</organism>
<evidence type="ECO:0000313" key="3">
    <source>
        <dbReference type="Proteomes" id="UP000029055"/>
    </source>
</evidence>
<dbReference type="Proteomes" id="UP000029055">
    <property type="component" value="Unassembled WGS sequence"/>
</dbReference>
<proteinExistence type="predicted"/>
<reference evidence="2 3" key="1">
    <citation type="submission" date="2014-03" db="EMBL/GenBank/DDBJ databases">
        <title>Genomics of Bifidobacteria.</title>
        <authorList>
            <person name="Ventura M."/>
            <person name="Milani C."/>
            <person name="Lugli G.A."/>
        </authorList>
    </citation>
    <scope>NUCLEOTIDE SEQUENCE [LARGE SCALE GENOMIC DNA]</scope>
    <source>
        <strain evidence="2 3">LMG 11597</strain>
    </source>
</reference>
<keyword evidence="3" id="KW-1185">Reference proteome</keyword>
<gene>
    <name evidence="2" type="ORF">BISU_1053</name>
</gene>
<keyword evidence="1" id="KW-1133">Transmembrane helix</keyword>
<evidence type="ECO:0000313" key="2">
    <source>
        <dbReference type="EMBL" id="KFJ03121.1"/>
    </source>
</evidence>
<dbReference type="AlphaFoldDB" id="A0A087E5S0"/>
<protein>
    <submittedName>
        <fullName evidence="2">Uncharacterized protein</fullName>
    </submittedName>
</protein>
<name>A0A087E5S0_9BIFI</name>
<keyword evidence="1" id="KW-0812">Transmembrane</keyword>
<feature type="transmembrane region" description="Helical" evidence="1">
    <location>
        <begin position="41"/>
        <end position="60"/>
    </location>
</feature>
<accession>A0A087E5S0</accession>
<dbReference type="STRING" id="77635.BISU_1053"/>
<comment type="caution">
    <text evidence="2">The sequence shown here is derived from an EMBL/GenBank/DDBJ whole genome shotgun (WGS) entry which is preliminary data.</text>
</comment>
<dbReference type="EMBL" id="JGZR01000007">
    <property type="protein sequence ID" value="KFJ03121.1"/>
    <property type="molecule type" value="Genomic_DNA"/>
</dbReference>